<dbReference type="Proteomes" id="UP000024900">
    <property type="component" value="Unassembled WGS sequence"/>
</dbReference>
<dbReference type="AlphaFoldDB" id="A0A837CFV6"/>
<accession>A0A837CFV6</accession>
<evidence type="ECO:0000313" key="2">
    <source>
        <dbReference type="Proteomes" id="UP000024900"/>
    </source>
</evidence>
<protein>
    <submittedName>
        <fullName evidence="1">Uncharacterized protein</fullName>
    </submittedName>
</protein>
<comment type="caution">
    <text evidence="1">The sequence shown here is derived from an EMBL/GenBank/DDBJ whole genome shotgun (WGS) entry which is preliminary data.</text>
</comment>
<proteinExistence type="predicted"/>
<sequence>MKEVKMTMAALSAALLGTQLLVMPVSDRVPELKVEATCQATTADDKAMGLALSQSFADCMRDELAARQQLSTVWSAAPNPLRDSCEGEASAGGSPSYVDLLTCIQMAEWVKSPTTAPRLRGASKNRNSQ</sequence>
<organism evidence="1 2">
    <name type="scientific">Bradyrhizobium diazoefficiens SEMIA 5080</name>
    <dbReference type="NCBI Taxonomy" id="754504"/>
    <lineage>
        <taxon>Bacteria</taxon>
        <taxon>Pseudomonadati</taxon>
        <taxon>Pseudomonadota</taxon>
        <taxon>Alphaproteobacteria</taxon>
        <taxon>Hyphomicrobiales</taxon>
        <taxon>Nitrobacteraceae</taxon>
        <taxon>Bradyrhizobium</taxon>
    </lineage>
</organism>
<name>A0A837CFV6_9BRAD</name>
<reference evidence="1 2" key="1">
    <citation type="journal article" date="2014" name="BMC Genomics">
        <title>Comparative genomics of Bradyrhizobium japonicum CPAC 15 and Bradyrhizobium diazoefficiens CPAC 7: elite model strains for understanding symbiotic performance with soybean.</title>
        <authorList>
            <person name="Siqueira A.F."/>
            <person name="Ormeno-Orrillo E."/>
            <person name="Souza R.C."/>
            <person name="Rodrigues E.P."/>
            <person name="Almeida L.G."/>
            <person name="Barcellos F.G."/>
            <person name="Batista J.S."/>
            <person name="Nakatami A.S."/>
            <person name="Martinez-Romero E."/>
            <person name="Vasconcelos A.T."/>
            <person name="Hungria M."/>
        </authorList>
    </citation>
    <scope>NUCLEOTIDE SEQUENCE [LARGE SCALE GENOMIC DNA]</scope>
    <source>
        <strain evidence="1 2">SEMIA 5080</strain>
    </source>
</reference>
<evidence type="ECO:0000313" key="1">
    <source>
        <dbReference type="EMBL" id="KGJ68207.1"/>
    </source>
</evidence>
<dbReference type="EMBL" id="ADOU02000004">
    <property type="protein sequence ID" value="KGJ68207.1"/>
    <property type="molecule type" value="Genomic_DNA"/>
</dbReference>
<gene>
    <name evidence="1" type="ORF">BJA5080_00895</name>
</gene>